<sequence>MSMSKHVASKTRPVLINSMGRWVDTQVHSYLGVAACDRVRYFDTFESFYRTEGIPVTAFDKKEMDATFGKFRHLNCDSNFQDEKYGRLVSRLFRIEDGYEWRMPRVGERLYDRDVDGWMAIPVSHFKTGLRLPLANAQVYV</sequence>
<reference evidence="1" key="1">
    <citation type="submission" date="2023-02" db="EMBL/GenBank/DDBJ databases">
        <title>Genome of toxic invasive species Heracleum sosnowskyi carries increased number of genes despite the absence of recent whole-genome duplications.</title>
        <authorList>
            <person name="Schelkunov M."/>
            <person name="Shtratnikova V."/>
            <person name="Makarenko M."/>
            <person name="Klepikova A."/>
            <person name="Omelchenko D."/>
            <person name="Novikova G."/>
            <person name="Obukhova E."/>
            <person name="Bogdanov V."/>
            <person name="Penin A."/>
            <person name="Logacheva M."/>
        </authorList>
    </citation>
    <scope>NUCLEOTIDE SEQUENCE</scope>
    <source>
        <strain evidence="1">Hsosn_3</strain>
        <tissue evidence="1">Leaf</tissue>
    </source>
</reference>
<organism evidence="1 2">
    <name type="scientific">Heracleum sosnowskyi</name>
    <dbReference type="NCBI Taxonomy" id="360622"/>
    <lineage>
        <taxon>Eukaryota</taxon>
        <taxon>Viridiplantae</taxon>
        <taxon>Streptophyta</taxon>
        <taxon>Embryophyta</taxon>
        <taxon>Tracheophyta</taxon>
        <taxon>Spermatophyta</taxon>
        <taxon>Magnoliopsida</taxon>
        <taxon>eudicotyledons</taxon>
        <taxon>Gunneridae</taxon>
        <taxon>Pentapetalae</taxon>
        <taxon>asterids</taxon>
        <taxon>campanulids</taxon>
        <taxon>Apiales</taxon>
        <taxon>Apiaceae</taxon>
        <taxon>Apioideae</taxon>
        <taxon>apioid superclade</taxon>
        <taxon>Tordylieae</taxon>
        <taxon>Tordyliinae</taxon>
        <taxon>Heracleum</taxon>
    </lineage>
</organism>
<evidence type="ECO:0000313" key="1">
    <source>
        <dbReference type="EMBL" id="KAK1351826.1"/>
    </source>
</evidence>
<dbReference type="EMBL" id="JAUIZM010000024">
    <property type="protein sequence ID" value="KAK1351826.1"/>
    <property type="molecule type" value="Genomic_DNA"/>
</dbReference>
<reference evidence="1" key="2">
    <citation type="submission" date="2023-05" db="EMBL/GenBank/DDBJ databases">
        <authorList>
            <person name="Schelkunov M.I."/>
        </authorList>
    </citation>
    <scope>NUCLEOTIDE SEQUENCE</scope>
    <source>
        <strain evidence="1">Hsosn_3</strain>
        <tissue evidence="1">Leaf</tissue>
    </source>
</reference>
<dbReference type="Proteomes" id="UP001237642">
    <property type="component" value="Unassembled WGS sequence"/>
</dbReference>
<gene>
    <name evidence="1" type="ORF">POM88_053967</name>
</gene>
<comment type="caution">
    <text evidence="1">The sequence shown here is derived from an EMBL/GenBank/DDBJ whole genome shotgun (WGS) entry which is preliminary data.</text>
</comment>
<dbReference type="AlphaFoldDB" id="A0AAD8LWP4"/>
<name>A0AAD8LWP4_9APIA</name>
<accession>A0AAD8LWP4</accession>
<evidence type="ECO:0000313" key="2">
    <source>
        <dbReference type="Proteomes" id="UP001237642"/>
    </source>
</evidence>
<keyword evidence="2" id="KW-1185">Reference proteome</keyword>
<protein>
    <submittedName>
        <fullName evidence="1">Uncharacterized protein</fullName>
    </submittedName>
</protein>
<proteinExistence type="predicted"/>